<dbReference type="Gene3D" id="3.20.20.450">
    <property type="entry name" value="EAL domain"/>
    <property type="match status" value="1"/>
</dbReference>
<dbReference type="SUPFAM" id="SSF141868">
    <property type="entry name" value="EAL domain-like"/>
    <property type="match status" value="1"/>
</dbReference>
<dbReference type="Pfam" id="PF00563">
    <property type="entry name" value="EAL"/>
    <property type="match status" value="1"/>
</dbReference>
<dbReference type="InterPro" id="IPR035919">
    <property type="entry name" value="EAL_sf"/>
</dbReference>
<keyword evidence="3" id="KW-1185">Reference proteome</keyword>
<comment type="caution">
    <text evidence="2">The sequence shown here is derived from an EMBL/GenBank/DDBJ whole genome shotgun (WGS) entry which is preliminary data.</text>
</comment>
<accession>A0A316G1I6</accession>
<dbReference type="SMART" id="SM00052">
    <property type="entry name" value="EAL"/>
    <property type="match status" value="1"/>
</dbReference>
<dbReference type="EMBL" id="QGGU01000001">
    <property type="protein sequence ID" value="PWK54245.1"/>
    <property type="molecule type" value="Genomic_DNA"/>
</dbReference>
<protein>
    <submittedName>
        <fullName evidence="2">EAL domain-containing protein (Putative c-di-GMP-specific phosphodiesterase class I)</fullName>
    </submittedName>
</protein>
<gene>
    <name evidence="2" type="ORF">C8D97_10193</name>
</gene>
<evidence type="ECO:0000259" key="1">
    <source>
        <dbReference type="PROSITE" id="PS50883"/>
    </source>
</evidence>
<dbReference type="AlphaFoldDB" id="A0A316G1I6"/>
<dbReference type="GO" id="GO:0071111">
    <property type="term" value="F:cyclic-guanylate-specific phosphodiesterase activity"/>
    <property type="evidence" value="ECO:0007669"/>
    <property type="project" value="InterPro"/>
</dbReference>
<proteinExistence type="predicted"/>
<evidence type="ECO:0000313" key="3">
    <source>
        <dbReference type="Proteomes" id="UP000245790"/>
    </source>
</evidence>
<dbReference type="InterPro" id="IPR001633">
    <property type="entry name" value="EAL_dom"/>
</dbReference>
<feature type="domain" description="EAL" evidence="1">
    <location>
        <begin position="8"/>
        <end position="255"/>
    </location>
</feature>
<dbReference type="RefSeq" id="WP_109761372.1">
    <property type="nucleotide sequence ID" value="NZ_QGGU01000001.1"/>
</dbReference>
<dbReference type="PROSITE" id="PS50883">
    <property type="entry name" value="EAL"/>
    <property type="match status" value="1"/>
</dbReference>
<dbReference type="CDD" id="cd01948">
    <property type="entry name" value="EAL"/>
    <property type="match status" value="1"/>
</dbReference>
<dbReference type="OrthoDB" id="1673646at2"/>
<dbReference type="Proteomes" id="UP000245790">
    <property type="component" value="Unassembled WGS sequence"/>
</dbReference>
<dbReference type="PANTHER" id="PTHR33121">
    <property type="entry name" value="CYCLIC DI-GMP PHOSPHODIESTERASE PDEF"/>
    <property type="match status" value="1"/>
</dbReference>
<dbReference type="PANTHER" id="PTHR33121:SF15">
    <property type="entry name" value="BLUE LIGHT- AND TEMPERATURE-REGULATED ANTIREPRESSOR BLUF"/>
    <property type="match status" value="1"/>
</dbReference>
<reference evidence="2 3" key="1">
    <citation type="submission" date="2018-05" db="EMBL/GenBank/DDBJ databases">
        <title>Genomic Encyclopedia of Type Strains, Phase IV (KMG-IV): sequencing the most valuable type-strain genomes for metagenomic binning, comparative biology and taxonomic classification.</title>
        <authorList>
            <person name="Goeker M."/>
        </authorList>
    </citation>
    <scope>NUCLEOTIDE SEQUENCE [LARGE SCALE GENOMIC DNA]</scope>
    <source>
        <strain evidence="2 3">DSM 25350</strain>
    </source>
</reference>
<evidence type="ECO:0000313" key="2">
    <source>
        <dbReference type="EMBL" id="PWK54245.1"/>
    </source>
</evidence>
<name>A0A316G1I6_9GAMM</name>
<dbReference type="InterPro" id="IPR050706">
    <property type="entry name" value="Cyclic-di-GMP_PDE-like"/>
</dbReference>
<sequence>MPSPTDYRKLGCQECANGKALGFDFTMAFQPIVDVSKRKIFASEALARGLNGEGAGDVFTRVDKSNLYRFDQTCRTKAIKLASELNLSSLLSINFMPNAVYRPELCIRTTLAAAEQYQFPVEKIIFEITEGEEIDDISHMKEIVNYYQKTGFKTAIDDFGAGYAGLNLLADIQTDIIKLDMALIRNIDQRKASQAIVKGIYRVCEELDITIIAEGIETSEEFKALESIGINLMQGYYFAKPAFESIPHVDFEVLLD</sequence>
<organism evidence="2 3">
    <name type="scientific">Pleionea mediterranea</name>
    <dbReference type="NCBI Taxonomy" id="523701"/>
    <lineage>
        <taxon>Bacteria</taxon>
        <taxon>Pseudomonadati</taxon>
        <taxon>Pseudomonadota</taxon>
        <taxon>Gammaproteobacteria</taxon>
        <taxon>Oceanospirillales</taxon>
        <taxon>Pleioneaceae</taxon>
        <taxon>Pleionea</taxon>
    </lineage>
</organism>